<reference evidence="4 5" key="1">
    <citation type="journal article" date="2020" name="Harmful Algae">
        <title>Molecular and morphological characterization of a novel dihydroanatoxin-a producing Microcoleus species (cyanobacteria) from the Russian River, California, USA.</title>
        <authorList>
            <person name="Conklin K.Y."/>
            <person name="Stancheva R."/>
            <person name="Otten T.G."/>
            <person name="Fadness R."/>
            <person name="Boyer G.L."/>
            <person name="Read B."/>
            <person name="Zhang X."/>
            <person name="Sheath R.G."/>
        </authorList>
    </citation>
    <scope>NUCLEOTIDE SEQUENCE [LARGE SCALE GENOMIC DNA]</scope>
    <source>
        <strain evidence="4 5">PTRS2</strain>
    </source>
</reference>
<gene>
    <name evidence="4" type="ORF">WMG39_11025</name>
</gene>
<comment type="caution">
    <text evidence="4">The sequence shown here is derived from an EMBL/GenBank/DDBJ whole genome shotgun (WGS) entry which is preliminary data.</text>
</comment>
<dbReference type="EC" id="2.6.1.-" evidence="4"/>
<dbReference type="Gene3D" id="3.90.1150.10">
    <property type="entry name" value="Aspartate Aminotransferase, domain 1"/>
    <property type="match status" value="1"/>
</dbReference>
<evidence type="ECO:0000313" key="5">
    <source>
        <dbReference type="Proteomes" id="UP001384579"/>
    </source>
</evidence>
<evidence type="ECO:0000313" key="4">
    <source>
        <dbReference type="EMBL" id="MEK0185392.1"/>
    </source>
</evidence>
<keyword evidence="5" id="KW-1185">Reference proteome</keyword>
<dbReference type="PANTHER" id="PTHR30244">
    <property type="entry name" value="TRANSAMINASE"/>
    <property type="match status" value="1"/>
</dbReference>
<dbReference type="InterPro" id="IPR000653">
    <property type="entry name" value="DegT/StrS_aminotransferase"/>
</dbReference>
<sequence length="401" mass="43823">MNNVPPLDLTSQYALIGEEIAAAAQKVLASGGYIGGPAVKNFEQEFANYTGVSDCVGCNSGTDALILALRALKIGPGDEVITTPFTFFASAETISAVGATPVFVDIDSGTFNMDVDRLEAAITEKTKAIMPVHIFGQPTDMTQLMDIANRHNLAVIEDCAQSVGAQWQSQKVGSIGHVGCFSFYPTKNLGACGDGGAVTTNDRALAASMRMLKEHGQSSRYFYEEIGYNSRLDAIQAVILSIKLRYLDTWNAQRREKAQFYSEILCHIPGVAVPQELPKAKGVWNQYTIRLTSPENPHHPPISPSGKFRDWMRTQLQENGIGSMVYYPLPLHLQPVYKSLGYQPGQLPVAEQVCGEVLSLPMFPELSRDQQERVIYGLKDCLAQSATFFDQENGIQAPSFA</sequence>
<organism evidence="4 5">
    <name type="scientific">Microcoleus anatoxicus PTRS2</name>
    <dbReference type="NCBI Taxonomy" id="2705321"/>
    <lineage>
        <taxon>Bacteria</taxon>
        <taxon>Bacillati</taxon>
        <taxon>Cyanobacteriota</taxon>
        <taxon>Cyanophyceae</taxon>
        <taxon>Oscillatoriophycideae</taxon>
        <taxon>Oscillatoriales</taxon>
        <taxon>Microcoleaceae</taxon>
        <taxon>Microcoleus</taxon>
        <taxon>Microcoleus anatoxicus</taxon>
    </lineage>
</organism>
<dbReference type="Proteomes" id="UP001384579">
    <property type="component" value="Unassembled WGS sequence"/>
</dbReference>
<dbReference type="PIRSF" id="PIRSF000390">
    <property type="entry name" value="PLP_StrS"/>
    <property type="match status" value="1"/>
</dbReference>
<evidence type="ECO:0000256" key="1">
    <source>
        <dbReference type="ARBA" id="ARBA00022898"/>
    </source>
</evidence>
<keyword evidence="4" id="KW-0032">Aminotransferase</keyword>
<dbReference type="Pfam" id="PF01041">
    <property type="entry name" value="DegT_DnrJ_EryC1"/>
    <property type="match status" value="1"/>
</dbReference>
<dbReference type="Gene3D" id="3.40.640.10">
    <property type="entry name" value="Type I PLP-dependent aspartate aminotransferase-like (Major domain)"/>
    <property type="match status" value="1"/>
</dbReference>
<accession>A0ABU8YM11</accession>
<dbReference type="InterPro" id="IPR015422">
    <property type="entry name" value="PyrdxlP-dep_Trfase_small"/>
</dbReference>
<evidence type="ECO:0000256" key="3">
    <source>
        <dbReference type="RuleBase" id="RU004508"/>
    </source>
</evidence>
<keyword evidence="1 3" id="KW-0663">Pyridoxal phosphate</keyword>
<dbReference type="CDD" id="cd00616">
    <property type="entry name" value="AHBA_syn"/>
    <property type="match status" value="1"/>
</dbReference>
<dbReference type="GO" id="GO:0008483">
    <property type="term" value="F:transaminase activity"/>
    <property type="evidence" value="ECO:0007669"/>
    <property type="project" value="UniProtKB-KW"/>
</dbReference>
<name>A0ABU8YM11_9CYAN</name>
<dbReference type="EMBL" id="JBBLXS010000116">
    <property type="protein sequence ID" value="MEK0185392.1"/>
    <property type="molecule type" value="Genomic_DNA"/>
</dbReference>
<dbReference type="RefSeq" id="WP_340517874.1">
    <property type="nucleotide sequence ID" value="NZ_JBBLXS010000116.1"/>
</dbReference>
<evidence type="ECO:0000256" key="2">
    <source>
        <dbReference type="ARBA" id="ARBA00037999"/>
    </source>
</evidence>
<dbReference type="SUPFAM" id="SSF53383">
    <property type="entry name" value="PLP-dependent transferases"/>
    <property type="match status" value="1"/>
</dbReference>
<dbReference type="InterPro" id="IPR015424">
    <property type="entry name" value="PyrdxlP-dep_Trfase"/>
</dbReference>
<dbReference type="PANTHER" id="PTHR30244:SF36">
    <property type="entry name" value="3-OXO-GLUCOSE-6-PHOSPHATE:GLUTAMATE AMINOTRANSFERASE"/>
    <property type="match status" value="1"/>
</dbReference>
<comment type="similarity">
    <text evidence="2 3">Belongs to the DegT/DnrJ/EryC1 family.</text>
</comment>
<dbReference type="InterPro" id="IPR015421">
    <property type="entry name" value="PyrdxlP-dep_Trfase_major"/>
</dbReference>
<proteinExistence type="inferred from homology"/>
<keyword evidence="4" id="KW-0808">Transferase</keyword>
<protein>
    <submittedName>
        <fullName evidence="4">DegT/DnrJ/EryC1/StrS family aminotransferase</fullName>
        <ecNumber evidence="4">2.6.1.-</ecNumber>
    </submittedName>
</protein>